<protein>
    <submittedName>
        <fullName evidence="3">Sporulation factor SpoIIGA</fullName>
    </submittedName>
</protein>
<comment type="caution">
    <text evidence="3">The sequence shown here is derived from an EMBL/GenBank/DDBJ whole genome shotgun (WGS) entry which is preliminary data.</text>
</comment>
<feature type="active site" evidence="1">
    <location>
        <position position="184"/>
    </location>
</feature>
<gene>
    <name evidence="3" type="ORF">C7459_1334</name>
</gene>
<dbReference type="GO" id="GO:0006508">
    <property type="term" value="P:proteolysis"/>
    <property type="evidence" value="ECO:0007669"/>
    <property type="project" value="InterPro"/>
</dbReference>
<keyword evidence="2" id="KW-1133">Transmembrane helix</keyword>
<dbReference type="PIRSF" id="PIRSF018571">
    <property type="entry name" value="SpoIIGA"/>
    <property type="match status" value="1"/>
</dbReference>
<keyword evidence="4" id="KW-1185">Reference proteome</keyword>
<dbReference type="AlphaFoldDB" id="A0A316D6L8"/>
<feature type="transmembrane region" description="Helical" evidence="2">
    <location>
        <begin position="126"/>
        <end position="147"/>
    </location>
</feature>
<dbReference type="RefSeq" id="WP_109691399.1">
    <property type="nucleotide sequence ID" value="NZ_QGGL01000033.1"/>
</dbReference>
<dbReference type="OrthoDB" id="2690199at2"/>
<keyword evidence="2" id="KW-0472">Membrane</keyword>
<feature type="transmembrane region" description="Helical" evidence="2">
    <location>
        <begin position="59"/>
        <end position="77"/>
    </location>
</feature>
<accession>A0A316D6L8</accession>
<feature type="transmembrane region" description="Helical" evidence="2">
    <location>
        <begin position="35"/>
        <end position="53"/>
    </location>
</feature>
<evidence type="ECO:0000256" key="1">
    <source>
        <dbReference type="PIRSR" id="PIRSR018571-1"/>
    </source>
</evidence>
<dbReference type="EMBL" id="QGGL01000033">
    <property type="protein sequence ID" value="PWK04946.1"/>
    <property type="molecule type" value="Genomic_DNA"/>
</dbReference>
<sequence>MPVVYLDVIWVINLVLDGFILFVTAFLARRKVSGWRMIGASAIGASYALFLFFPALSMLLSFVCKVLFSVLMVWVAFRPKGVWEFGKLLGLFYLASFLMGGAAYATNGLFQNVSMKNGLVIVKGRIAWLQPSTLLLIVVGIPLVYWLGKSAWNSLAKAKHREHNFWQVEVRIGDWQAQFTGLLDTGNALTDPLSRTPVMVVDGELLREALPAALTECLEKGADLASALGDFEFDEAWQARLRLVPYRGVGGMMGMLLCFRPDLVRITANGEEHVCRKVLVGLNPKPLAADGSYRAILHPAMLGESTAYKAVS</sequence>
<reference evidence="3 4" key="1">
    <citation type="submission" date="2018-05" db="EMBL/GenBank/DDBJ databases">
        <title>Genomic Encyclopedia of Type Strains, Phase IV (KMG-IV): sequencing the most valuable type-strain genomes for metagenomic binning, comparative biology and taxonomic classification.</title>
        <authorList>
            <person name="Goeker M."/>
        </authorList>
    </citation>
    <scope>NUCLEOTIDE SEQUENCE [LARGE SCALE GENOMIC DNA]</scope>
    <source>
        <strain evidence="3 4">DSM 18773</strain>
    </source>
</reference>
<evidence type="ECO:0000313" key="4">
    <source>
        <dbReference type="Proteomes" id="UP000245634"/>
    </source>
</evidence>
<name>A0A316D6L8_9BACL</name>
<organism evidence="3 4">
    <name type="scientific">Tumebacillus permanentifrigoris</name>
    <dbReference type="NCBI Taxonomy" id="378543"/>
    <lineage>
        <taxon>Bacteria</taxon>
        <taxon>Bacillati</taxon>
        <taxon>Bacillota</taxon>
        <taxon>Bacilli</taxon>
        <taxon>Bacillales</taxon>
        <taxon>Alicyclobacillaceae</taxon>
        <taxon>Tumebacillus</taxon>
    </lineage>
</organism>
<dbReference type="GO" id="GO:0030436">
    <property type="term" value="P:asexual sporulation"/>
    <property type="evidence" value="ECO:0007669"/>
    <property type="project" value="InterPro"/>
</dbReference>
<dbReference type="GO" id="GO:0004190">
    <property type="term" value="F:aspartic-type endopeptidase activity"/>
    <property type="evidence" value="ECO:0007669"/>
    <property type="project" value="InterPro"/>
</dbReference>
<feature type="transmembrane region" description="Helical" evidence="2">
    <location>
        <begin position="6"/>
        <end position="28"/>
    </location>
</feature>
<dbReference type="InterPro" id="IPR005081">
    <property type="entry name" value="SpoIIGA"/>
</dbReference>
<dbReference type="Proteomes" id="UP000245634">
    <property type="component" value="Unassembled WGS sequence"/>
</dbReference>
<evidence type="ECO:0000313" key="3">
    <source>
        <dbReference type="EMBL" id="PWK04946.1"/>
    </source>
</evidence>
<evidence type="ECO:0000256" key="2">
    <source>
        <dbReference type="SAM" id="Phobius"/>
    </source>
</evidence>
<dbReference type="Pfam" id="PF03419">
    <property type="entry name" value="Peptidase_U4"/>
    <property type="match status" value="1"/>
</dbReference>
<keyword evidence="2" id="KW-0812">Transmembrane</keyword>
<proteinExistence type="predicted"/>
<feature type="transmembrane region" description="Helical" evidence="2">
    <location>
        <begin position="89"/>
        <end position="106"/>
    </location>
</feature>
<dbReference type="NCBIfam" id="TIGR02854">
    <property type="entry name" value="spore_II_GA"/>
    <property type="match status" value="1"/>
</dbReference>